<keyword evidence="2" id="KW-1185">Reference proteome</keyword>
<protein>
    <submittedName>
        <fullName evidence="1">Uncharacterized protein</fullName>
    </submittedName>
</protein>
<dbReference type="EMBL" id="OX459965">
    <property type="protein sequence ID" value="CAI9169114.1"/>
    <property type="molecule type" value="Genomic_DNA"/>
</dbReference>
<dbReference type="Proteomes" id="UP001176941">
    <property type="component" value="Chromosome 29"/>
</dbReference>
<name>A0ABN8Z5P9_RANTA</name>
<evidence type="ECO:0000313" key="1">
    <source>
        <dbReference type="EMBL" id="CAI9169114.1"/>
    </source>
</evidence>
<sequence>MSGLIHSFLNRRRLTGMACKWSLLSRTPRSLAFLDPRLFRNKQDPRGGWLADSSPLIALLPHQPRGLGAKEGGQDLLWVGRWELIHFYWLALDGLPRPPWTERSLNSSMFGNEVSHIHPHSSSR</sequence>
<gene>
    <name evidence="1" type="ORF">MRATA1EN1_LOCUS18076</name>
</gene>
<evidence type="ECO:0000313" key="2">
    <source>
        <dbReference type="Proteomes" id="UP001176941"/>
    </source>
</evidence>
<organism evidence="1 2">
    <name type="scientific">Rangifer tarandus platyrhynchus</name>
    <name type="common">Svalbard reindeer</name>
    <dbReference type="NCBI Taxonomy" id="3082113"/>
    <lineage>
        <taxon>Eukaryota</taxon>
        <taxon>Metazoa</taxon>
        <taxon>Chordata</taxon>
        <taxon>Craniata</taxon>
        <taxon>Vertebrata</taxon>
        <taxon>Euteleostomi</taxon>
        <taxon>Mammalia</taxon>
        <taxon>Eutheria</taxon>
        <taxon>Laurasiatheria</taxon>
        <taxon>Artiodactyla</taxon>
        <taxon>Ruminantia</taxon>
        <taxon>Pecora</taxon>
        <taxon>Cervidae</taxon>
        <taxon>Odocoileinae</taxon>
        <taxon>Rangifer</taxon>
    </lineage>
</organism>
<accession>A0ABN8Z5P9</accession>
<proteinExistence type="predicted"/>
<reference evidence="1" key="1">
    <citation type="submission" date="2023-04" db="EMBL/GenBank/DDBJ databases">
        <authorList>
            <consortium name="ELIXIR-Norway"/>
        </authorList>
    </citation>
    <scope>NUCLEOTIDE SEQUENCE [LARGE SCALE GENOMIC DNA]</scope>
</reference>